<protein>
    <recommendedName>
        <fullName evidence="8">Toprim domain-containing protein</fullName>
    </recommendedName>
</protein>
<comment type="catalytic activity">
    <reaction evidence="1">
        <text>ATP-dependent breakage, passage and rejoining of double-stranded DNA.</text>
        <dbReference type="EC" id="5.6.2.2"/>
    </reaction>
</comment>
<dbReference type="Gene3D" id="3.40.50.670">
    <property type="match status" value="1"/>
</dbReference>
<evidence type="ECO:0000256" key="5">
    <source>
        <dbReference type="ARBA" id="ARBA00023029"/>
    </source>
</evidence>
<evidence type="ECO:0000256" key="6">
    <source>
        <dbReference type="ARBA" id="ARBA00023125"/>
    </source>
</evidence>
<evidence type="ECO:0000256" key="2">
    <source>
        <dbReference type="ARBA" id="ARBA00010708"/>
    </source>
</evidence>
<dbReference type="GO" id="GO:0003918">
    <property type="term" value="F:DNA topoisomerase type II (double strand cut, ATP-hydrolyzing) activity"/>
    <property type="evidence" value="ECO:0007669"/>
    <property type="project" value="UniProtKB-EC"/>
</dbReference>
<evidence type="ECO:0000256" key="4">
    <source>
        <dbReference type="ARBA" id="ARBA00022840"/>
    </source>
</evidence>
<evidence type="ECO:0000256" key="3">
    <source>
        <dbReference type="ARBA" id="ARBA00022741"/>
    </source>
</evidence>
<name>X0YGB8_9ZZZZ</name>
<dbReference type="GO" id="GO:0003677">
    <property type="term" value="F:DNA binding"/>
    <property type="evidence" value="ECO:0007669"/>
    <property type="project" value="UniProtKB-KW"/>
</dbReference>
<comment type="caution">
    <text evidence="9">The sequence shown here is derived from an EMBL/GenBank/DDBJ whole genome shotgun (WGS) entry which is preliminary data.</text>
</comment>
<feature type="non-terminal residue" evidence="9">
    <location>
        <position position="39"/>
    </location>
</feature>
<dbReference type="PROSITE" id="PS50880">
    <property type="entry name" value="TOPRIM"/>
    <property type="match status" value="1"/>
</dbReference>
<dbReference type="PRINTS" id="PR00418">
    <property type="entry name" value="TPI2FAMILY"/>
</dbReference>
<sequence length="39" mass="4516">RYGKVIIMTDADIDGAHIRTLLLTFFFRQMPALIERGHV</sequence>
<dbReference type="InterPro" id="IPR013759">
    <property type="entry name" value="Topo_IIA_B_C"/>
</dbReference>
<evidence type="ECO:0000256" key="1">
    <source>
        <dbReference type="ARBA" id="ARBA00000185"/>
    </source>
</evidence>
<dbReference type="GO" id="GO:0006265">
    <property type="term" value="P:DNA topological change"/>
    <property type="evidence" value="ECO:0007669"/>
    <property type="project" value="InterPro"/>
</dbReference>
<reference evidence="9" key="1">
    <citation type="journal article" date="2014" name="Front. Microbiol.">
        <title>High frequency of phylogenetically diverse reductive dehalogenase-homologous genes in deep subseafloor sedimentary metagenomes.</title>
        <authorList>
            <person name="Kawai M."/>
            <person name="Futagami T."/>
            <person name="Toyoda A."/>
            <person name="Takaki Y."/>
            <person name="Nishi S."/>
            <person name="Hori S."/>
            <person name="Arai W."/>
            <person name="Tsubouchi T."/>
            <person name="Morono Y."/>
            <person name="Uchiyama I."/>
            <person name="Ito T."/>
            <person name="Fujiyama A."/>
            <person name="Inagaki F."/>
            <person name="Takami H."/>
        </authorList>
    </citation>
    <scope>NUCLEOTIDE SEQUENCE</scope>
    <source>
        <strain evidence="9">Expedition CK06-06</strain>
    </source>
</reference>
<dbReference type="PANTHER" id="PTHR45866:SF1">
    <property type="entry name" value="DNA GYRASE SUBUNIT B, MITOCHONDRIAL"/>
    <property type="match status" value="1"/>
</dbReference>
<keyword evidence="6" id="KW-0238">DNA-binding</keyword>
<proteinExistence type="inferred from homology"/>
<feature type="non-terminal residue" evidence="9">
    <location>
        <position position="1"/>
    </location>
</feature>
<organism evidence="9">
    <name type="scientific">marine sediment metagenome</name>
    <dbReference type="NCBI Taxonomy" id="412755"/>
    <lineage>
        <taxon>unclassified sequences</taxon>
        <taxon>metagenomes</taxon>
        <taxon>ecological metagenomes</taxon>
    </lineage>
</organism>
<dbReference type="InterPro" id="IPR006171">
    <property type="entry name" value="TOPRIM_dom"/>
</dbReference>
<gene>
    <name evidence="9" type="ORF">S01H1_86184</name>
</gene>
<comment type="similarity">
    <text evidence="2">Belongs to the type II topoisomerase GyrB family.</text>
</comment>
<keyword evidence="7" id="KW-0413">Isomerase</keyword>
<evidence type="ECO:0000256" key="7">
    <source>
        <dbReference type="ARBA" id="ARBA00023235"/>
    </source>
</evidence>
<accession>X0YGB8</accession>
<dbReference type="AlphaFoldDB" id="X0YGB8"/>
<dbReference type="SUPFAM" id="SSF56719">
    <property type="entry name" value="Type II DNA topoisomerase"/>
    <property type="match status" value="1"/>
</dbReference>
<dbReference type="EMBL" id="BARS01059561">
    <property type="protein sequence ID" value="GAG46262.1"/>
    <property type="molecule type" value="Genomic_DNA"/>
</dbReference>
<dbReference type="InterPro" id="IPR013760">
    <property type="entry name" value="Topo_IIA-like_dom_sf"/>
</dbReference>
<dbReference type="GO" id="GO:0005524">
    <property type="term" value="F:ATP binding"/>
    <property type="evidence" value="ECO:0007669"/>
    <property type="project" value="UniProtKB-KW"/>
</dbReference>
<feature type="domain" description="Toprim" evidence="8">
    <location>
        <begin position="1"/>
        <end position="39"/>
    </location>
</feature>
<evidence type="ECO:0000313" key="9">
    <source>
        <dbReference type="EMBL" id="GAG46262.1"/>
    </source>
</evidence>
<dbReference type="Pfam" id="PF01751">
    <property type="entry name" value="Toprim"/>
    <property type="match status" value="1"/>
</dbReference>
<dbReference type="PANTHER" id="PTHR45866">
    <property type="entry name" value="DNA GYRASE/TOPOISOMERASE SUBUNIT B"/>
    <property type="match status" value="1"/>
</dbReference>
<keyword evidence="5" id="KW-0799">Topoisomerase</keyword>
<keyword evidence="4" id="KW-0067">ATP-binding</keyword>
<evidence type="ECO:0000259" key="8">
    <source>
        <dbReference type="PROSITE" id="PS50880"/>
    </source>
</evidence>
<keyword evidence="3" id="KW-0547">Nucleotide-binding</keyword>